<proteinExistence type="predicted"/>
<protein>
    <submittedName>
        <fullName evidence="1">Uncharacterized protein</fullName>
    </submittedName>
</protein>
<comment type="caution">
    <text evidence="1">The sequence shown here is derived from an EMBL/GenBank/DDBJ whole genome shotgun (WGS) entry which is preliminary data.</text>
</comment>
<keyword evidence="2" id="KW-1185">Reference proteome</keyword>
<sequence>MGNAQYRLVLEEKRVTKKVLNEPSSRPVTAARLCKDTDGSWEVIMDGEEHVFHDCDWHEILEYVREQILFPRHGRA</sequence>
<dbReference type="Proteomes" id="UP001499951">
    <property type="component" value="Unassembled WGS sequence"/>
</dbReference>
<name>A0ABN1E5R9_9PROT</name>
<reference evidence="1 2" key="1">
    <citation type="journal article" date="2019" name="Int. J. Syst. Evol. Microbiol.">
        <title>The Global Catalogue of Microorganisms (GCM) 10K type strain sequencing project: providing services to taxonomists for standard genome sequencing and annotation.</title>
        <authorList>
            <consortium name="The Broad Institute Genomics Platform"/>
            <consortium name="The Broad Institute Genome Sequencing Center for Infectious Disease"/>
            <person name="Wu L."/>
            <person name="Ma J."/>
        </authorList>
    </citation>
    <scope>NUCLEOTIDE SEQUENCE [LARGE SCALE GENOMIC DNA]</scope>
    <source>
        <strain evidence="1 2">JCM 15089</strain>
    </source>
</reference>
<dbReference type="EMBL" id="BAAADD010000001">
    <property type="protein sequence ID" value="GAA0559289.1"/>
    <property type="molecule type" value="Genomic_DNA"/>
</dbReference>
<organism evidence="1 2">
    <name type="scientific">Rhizomicrobium electricum</name>
    <dbReference type="NCBI Taxonomy" id="480070"/>
    <lineage>
        <taxon>Bacteria</taxon>
        <taxon>Pseudomonadati</taxon>
        <taxon>Pseudomonadota</taxon>
        <taxon>Alphaproteobacteria</taxon>
        <taxon>Micropepsales</taxon>
        <taxon>Micropepsaceae</taxon>
        <taxon>Rhizomicrobium</taxon>
    </lineage>
</organism>
<gene>
    <name evidence="1" type="ORF">GCM10008942_04720</name>
</gene>
<accession>A0ABN1E5R9</accession>
<evidence type="ECO:0000313" key="2">
    <source>
        <dbReference type="Proteomes" id="UP001499951"/>
    </source>
</evidence>
<evidence type="ECO:0000313" key="1">
    <source>
        <dbReference type="EMBL" id="GAA0559289.1"/>
    </source>
</evidence>